<dbReference type="SMART" id="SM00558">
    <property type="entry name" value="JmjC"/>
    <property type="match status" value="1"/>
</dbReference>
<dbReference type="STRING" id="5288.A0A5C5FU58"/>
<accession>A0A5C5FU58</accession>
<dbReference type="AlphaFoldDB" id="A0A5C5FU58"/>
<sequence length="492" mass="52658">MAACDGTVEWSAELHAILEQLEQPDKALSPCGSAVLSLLSRLFSLLRAPTAPVHAQAAQLASHLLRLADDKLNSFPYRDVPPCWRRLYTDASLLGALARLGGGDHASDDERRLAVHDCDMAIVVAGAPGPGREGHALELIRLAQAGLARSSQCEPPRAPQREDLARPAKRARLGSPAMRTCAPAPYIHRPLPVLPSLPSFLPSGPSEPFLVRAALATSDAVARWRSLSYLRRAAGPARVVPVEVGGDYTAEGWGQRMMGFGELLDALEGEERPGDGERGEGKVRETLYLAQHALFRQFPTLRRDLPLPDIVYSSPSTDGGSDGAEYVPPGGDDGVVMNAWLGPGGTKSKAHTDPWWNCYVQVVGSKWIWVAPPDCAPGMAAFGSSLSTGGQDDDPAGSSGFGGVDGADEDETDREEGGQAQHYMTNTSTLDVTPAAQLDAPSSSYYPPAFLSSVAPRAYQAVLEPGDVLVLPPRWWHSLVALERSFSVSMWF</sequence>
<dbReference type="PANTHER" id="PTHR12461:SF94">
    <property type="entry name" value="JMJC DOMAIN-CONTAINING PROTEIN"/>
    <property type="match status" value="1"/>
</dbReference>
<feature type="region of interest" description="Disordered" evidence="1">
    <location>
        <begin position="386"/>
        <end position="428"/>
    </location>
</feature>
<name>A0A5C5FU58_9BASI</name>
<feature type="region of interest" description="Disordered" evidence="1">
    <location>
        <begin position="150"/>
        <end position="172"/>
    </location>
</feature>
<evidence type="ECO:0000313" key="3">
    <source>
        <dbReference type="EMBL" id="TNY19514.1"/>
    </source>
</evidence>
<dbReference type="PANTHER" id="PTHR12461">
    <property type="entry name" value="HYPOXIA-INDUCIBLE FACTOR 1 ALPHA INHIBITOR-RELATED"/>
    <property type="match status" value="1"/>
</dbReference>
<dbReference type="PROSITE" id="PS51184">
    <property type="entry name" value="JMJC"/>
    <property type="match status" value="1"/>
</dbReference>
<organism evidence="3 4">
    <name type="scientific">Rhodotorula diobovata</name>
    <dbReference type="NCBI Taxonomy" id="5288"/>
    <lineage>
        <taxon>Eukaryota</taxon>
        <taxon>Fungi</taxon>
        <taxon>Dikarya</taxon>
        <taxon>Basidiomycota</taxon>
        <taxon>Pucciniomycotina</taxon>
        <taxon>Microbotryomycetes</taxon>
        <taxon>Sporidiobolales</taxon>
        <taxon>Sporidiobolaceae</taxon>
        <taxon>Rhodotorula</taxon>
    </lineage>
</organism>
<reference evidence="3 4" key="1">
    <citation type="submission" date="2019-03" db="EMBL/GenBank/DDBJ databases">
        <title>Rhodosporidium diobovatum UCD-FST 08-225 genome sequencing, assembly, and annotation.</title>
        <authorList>
            <person name="Fakankun I.U."/>
            <person name="Fristensky B."/>
            <person name="Levin D.B."/>
        </authorList>
    </citation>
    <scope>NUCLEOTIDE SEQUENCE [LARGE SCALE GENOMIC DNA]</scope>
    <source>
        <strain evidence="3 4">UCD-FST 08-225</strain>
    </source>
</reference>
<evidence type="ECO:0000313" key="4">
    <source>
        <dbReference type="Proteomes" id="UP000311382"/>
    </source>
</evidence>
<protein>
    <recommendedName>
        <fullName evidence="2">JmjC domain-containing protein</fullName>
    </recommendedName>
</protein>
<dbReference type="SUPFAM" id="SSF51197">
    <property type="entry name" value="Clavaminate synthase-like"/>
    <property type="match status" value="1"/>
</dbReference>
<keyword evidence="4" id="KW-1185">Reference proteome</keyword>
<dbReference type="Proteomes" id="UP000311382">
    <property type="component" value="Unassembled WGS sequence"/>
</dbReference>
<gene>
    <name evidence="3" type="ORF">DMC30DRAFT_378840</name>
</gene>
<dbReference type="Pfam" id="PF13621">
    <property type="entry name" value="Cupin_8"/>
    <property type="match status" value="1"/>
</dbReference>
<dbReference type="OrthoDB" id="47172at2759"/>
<proteinExistence type="predicted"/>
<dbReference type="EMBL" id="SOZI01000093">
    <property type="protein sequence ID" value="TNY19514.1"/>
    <property type="molecule type" value="Genomic_DNA"/>
</dbReference>
<feature type="domain" description="JmjC" evidence="2">
    <location>
        <begin position="303"/>
        <end position="492"/>
    </location>
</feature>
<comment type="caution">
    <text evidence="3">The sequence shown here is derived from an EMBL/GenBank/DDBJ whole genome shotgun (WGS) entry which is preliminary data.</text>
</comment>
<dbReference type="Gene3D" id="2.60.120.650">
    <property type="entry name" value="Cupin"/>
    <property type="match status" value="1"/>
</dbReference>
<dbReference type="InterPro" id="IPR003347">
    <property type="entry name" value="JmjC_dom"/>
</dbReference>
<evidence type="ECO:0000259" key="2">
    <source>
        <dbReference type="PROSITE" id="PS51184"/>
    </source>
</evidence>
<evidence type="ECO:0000256" key="1">
    <source>
        <dbReference type="SAM" id="MobiDB-lite"/>
    </source>
</evidence>
<dbReference type="InterPro" id="IPR041667">
    <property type="entry name" value="Cupin_8"/>
</dbReference>